<gene>
    <name evidence="2" type="ORF">CU669_00560</name>
</gene>
<dbReference type="OrthoDB" id="7594726at2"/>
<protein>
    <submittedName>
        <fullName evidence="2">DUF2333 domain-containing protein</fullName>
    </submittedName>
</protein>
<dbReference type="EMBL" id="PGTO01000001">
    <property type="protein sequence ID" value="RAU23633.1"/>
    <property type="molecule type" value="Genomic_DNA"/>
</dbReference>
<dbReference type="AlphaFoldDB" id="A0A364P2S4"/>
<evidence type="ECO:0000256" key="1">
    <source>
        <dbReference type="SAM" id="Phobius"/>
    </source>
</evidence>
<reference evidence="2 3" key="1">
    <citation type="submission" date="2017-11" db="EMBL/GenBank/DDBJ databases">
        <title>Draft genome sequence of magnetotactic bacterium Magnetospirillum kuznetsovii LBB-42.</title>
        <authorList>
            <person name="Grouzdev D.S."/>
            <person name="Rysina M.S."/>
            <person name="Baslerov R.V."/>
            <person name="Koziaeva V."/>
        </authorList>
    </citation>
    <scope>NUCLEOTIDE SEQUENCE [LARGE SCALE GENOMIC DNA]</scope>
    <source>
        <strain evidence="2 3">LBB-42</strain>
    </source>
</reference>
<accession>A0A364P2S4</accession>
<evidence type="ECO:0000313" key="2">
    <source>
        <dbReference type="EMBL" id="RAU23633.1"/>
    </source>
</evidence>
<feature type="transmembrane region" description="Helical" evidence="1">
    <location>
        <begin position="30"/>
        <end position="50"/>
    </location>
</feature>
<name>A0A364P2S4_9PROT</name>
<keyword evidence="1" id="KW-0812">Transmembrane</keyword>
<dbReference type="Proteomes" id="UP000251075">
    <property type="component" value="Unassembled WGS sequence"/>
</dbReference>
<keyword evidence="1" id="KW-1133">Transmembrane helix</keyword>
<evidence type="ECO:0000313" key="3">
    <source>
        <dbReference type="Proteomes" id="UP000251075"/>
    </source>
</evidence>
<keyword evidence="1" id="KW-0472">Membrane</keyword>
<dbReference type="InterPro" id="IPR016936">
    <property type="entry name" value="UCP029693"/>
</dbReference>
<dbReference type="Pfam" id="PF10095">
    <property type="entry name" value="DUF2333"/>
    <property type="match status" value="1"/>
</dbReference>
<keyword evidence="3" id="KW-1185">Reference proteome</keyword>
<proteinExistence type="predicted"/>
<sequence length="335" mass="36888">MKKILDTALFATIGLLRLLGELLRHPSRRFVIWAVAAVVVLVFPVIMLIISKIDDNPNFTVSPNSTVQTATGNRSRAVAVAAALINRELEVSRWRANDPFFTPGGWLRDMPAFQLGLVGALSKVTAAMAGEKGPGYGPNGPDSDLNNAAGLLKYPGTVWKFDTRTSWLPTASAEKQYRNAQRSLDRFNDYLSAGTASFDRRPEALAAVVEAVIRDLDDCAAAIDHHLAAERYPFLDFTVAGVFYGNKGRLYAHSIVLRDLGRDFETALAERRQTENWTRLVEQLAAAAHLRPWMVWSGAPDSSFLPNHLAAQGYLTLRARMQAAEMLAGLNIRKP</sequence>
<organism evidence="2 3">
    <name type="scientific">Paramagnetospirillum kuznetsovii</name>
    <dbReference type="NCBI Taxonomy" id="2053833"/>
    <lineage>
        <taxon>Bacteria</taxon>
        <taxon>Pseudomonadati</taxon>
        <taxon>Pseudomonadota</taxon>
        <taxon>Alphaproteobacteria</taxon>
        <taxon>Rhodospirillales</taxon>
        <taxon>Magnetospirillaceae</taxon>
        <taxon>Paramagnetospirillum</taxon>
    </lineage>
</organism>
<dbReference type="RefSeq" id="WP_112141863.1">
    <property type="nucleotide sequence ID" value="NZ_PGTO01000001.1"/>
</dbReference>
<comment type="caution">
    <text evidence="2">The sequence shown here is derived from an EMBL/GenBank/DDBJ whole genome shotgun (WGS) entry which is preliminary data.</text>
</comment>